<feature type="domain" description="Rhodopsin" evidence="8">
    <location>
        <begin position="25"/>
        <end position="207"/>
    </location>
</feature>
<gene>
    <name evidence="9" type="ORF">FIBRA_06165</name>
</gene>
<dbReference type="Proteomes" id="UP000006352">
    <property type="component" value="Unassembled WGS sequence"/>
</dbReference>
<feature type="transmembrane region" description="Helical" evidence="7">
    <location>
        <begin position="187"/>
        <end position="208"/>
    </location>
</feature>
<evidence type="ECO:0000256" key="7">
    <source>
        <dbReference type="SAM" id="Phobius"/>
    </source>
</evidence>
<proteinExistence type="inferred from homology"/>
<evidence type="ECO:0000256" key="6">
    <source>
        <dbReference type="SAM" id="MobiDB-lite"/>
    </source>
</evidence>
<keyword evidence="4 7" id="KW-0472">Membrane</keyword>
<accession>J4GAR7</accession>
<keyword evidence="3 7" id="KW-1133">Transmembrane helix</keyword>
<feature type="transmembrane region" description="Helical" evidence="7">
    <location>
        <begin position="6"/>
        <end position="29"/>
    </location>
</feature>
<evidence type="ECO:0000256" key="4">
    <source>
        <dbReference type="ARBA" id="ARBA00023136"/>
    </source>
</evidence>
<dbReference type="EMBL" id="HE797138">
    <property type="protein sequence ID" value="CCM04008.1"/>
    <property type="molecule type" value="Genomic_DNA"/>
</dbReference>
<feature type="transmembrane region" description="Helical" evidence="7">
    <location>
        <begin position="109"/>
        <end position="126"/>
    </location>
</feature>
<evidence type="ECO:0000256" key="2">
    <source>
        <dbReference type="ARBA" id="ARBA00022692"/>
    </source>
</evidence>
<feature type="transmembrane region" description="Helical" evidence="7">
    <location>
        <begin position="71"/>
        <end position="88"/>
    </location>
</feature>
<feature type="transmembrane region" description="Helical" evidence="7">
    <location>
        <begin position="41"/>
        <end position="59"/>
    </location>
</feature>
<dbReference type="GO" id="GO:0016020">
    <property type="term" value="C:membrane"/>
    <property type="evidence" value="ECO:0007669"/>
    <property type="project" value="UniProtKB-SubCell"/>
</dbReference>
<dbReference type="PANTHER" id="PTHR33048:SF47">
    <property type="entry name" value="INTEGRAL MEMBRANE PROTEIN-RELATED"/>
    <property type="match status" value="1"/>
</dbReference>
<dbReference type="Pfam" id="PF20684">
    <property type="entry name" value="Fung_rhodopsin"/>
    <property type="match status" value="1"/>
</dbReference>
<organism evidence="9 10">
    <name type="scientific">Fibroporia radiculosa</name>
    <dbReference type="NCBI Taxonomy" id="599839"/>
    <lineage>
        <taxon>Eukaryota</taxon>
        <taxon>Fungi</taxon>
        <taxon>Dikarya</taxon>
        <taxon>Basidiomycota</taxon>
        <taxon>Agaricomycotina</taxon>
        <taxon>Agaricomycetes</taxon>
        <taxon>Polyporales</taxon>
        <taxon>Fibroporiaceae</taxon>
        <taxon>Fibroporia</taxon>
    </lineage>
</organism>
<dbReference type="InParanoid" id="J4GAR7"/>
<comment type="subcellular location">
    <subcellularLocation>
        <location evidence="1">Membrane</location>
        <topology evidence="1">Multi-pass membrane protein</topology>
    </subcellularLocation>
</comment>
<keyword evidence="2 7" id="KW-0812">Transmembrane</keyword>
<sequence>MASFTTVIRVVATVCGVLSISLTVLRLYYRWYRRHLGYDDAWAAFSLVSVFFMIAGAWLRSQENVTNEQRVIGYFMLDVSFTCVLWSARMSILFSIMRIIPYLMTLRRWAYGSAILFGLMWIVMLSEKIAVCEINDAWKTNPEAQCVLGKPVGGVELATDITADIILVALPIWLLWGINISASRRKLLMAIFSASIITTVVSIVHTSYELGPNRNAEGIAAHVEADMSLIICNLAVLMTWLVRTIFKGEDLESGGGLSDGSGGRKRTGNLTQLTSLRFGGGDQPIVLTTTAMDASSSDPDHEHRHGRERGYDGDDSKDQLNIKHDRLSITSPPPTDVTVTFGAEQMDAKMREDMRDNDQYKGFAF</sequence>
<reference evidence="9 10" key="1">
    <citation type="journal article" date="2012" name="Appl. Environ. Microbiol.">
        <title>Short-read sequencing for genomic analysis of the brown rot fungus Fibroporia radiculosa.</title>
        <authorList>
            <person name="Tang J.D."/>
            <person name="Perkins A.D."/>
            <person name="Sonstegard T.S."/>
            <person name="Schroeder S.G."/>
            <person name="Burgess S.C."/>
            <person name="Diehl S.V."/>
        </authorList>
    </citation>
    <scope>NUCLEOTIDE SEQUENCE [LARGE SCALE GENOMIC DNA]</scope>
    <source>
        <strain evidence="9 10">TFFH 294</strain>
    </source>
</reference>
<feature type="transmembrane region" description="Helical" evidence="7">
    <location>
        <begin position="228"/>
        <end position="246"/>
    </location>
</feature>
<dbReference type="InterPro" id="IPR049326">
    <property type="entry name" value="Rhodopsin_dom_fungi"/>
</dbReference>
<evidence type="ECO:0000256" key="1">
    <source>
        <dbReference type="ARBA" id="ARBA00004141"/>
    </source>
</evidence>
<dbReference type="OrthoDB" id="444631at2759"/>
<dbReference type="InterPro" id="IPR052337">
    <property type="entry name" value="SAT4-like"/>
</dbReference>
<dbReference type="RefSeq" id="XP_012183291.1">
    <property type="nucleotide sequence ID" value="XM_012327901.1"/>
</dbReference>
<dbReference type="PANTHER" id="PTHR33048">
    <property type="entry name" value="PTH11-LIKE INTEGRAL MEMBRANE PROTEIN (AFU_ORTHOLOGUE AFUA_5G11245)"/>
    <property type="match status" value="1"/>
</dbReference>
<feature type="transmembrane region" description="Helical" evidence="7">
    <location>
        <begin position="161"/>
        <end position="180"/>
    </location>
</feature>
<protein>
    <recommendedName>
        <fullName evidence="8">Rhodopsin domain-containing protein</fullName>
    </recommendedName>
</protein>
<feature type="compositionally biased region" description="Basic and acidic residues" evidence="6">
    <location>
        <begin position="298"/>
        <end position="319"/>
    </location>
</feature>
<evidence type="ECO:0000256" key="5">
    <source>
        <dbReference type="ARBA" id="ARBA00038359"/>
    </source>
</evidence>
<dbReference type="AlphaFoldDB" id="J4GAR7"/>
<feature type="region of interest" description="Disordered" evidence="6">
    <location>
        <begin position="253"/>
        <end position="272"/>
    </location>
</feature>
<name>J4GAR7_9APHY</name>
<dbReference type="STRING" id="599839.J4GAR7"/>
<dbReference type="HOGENOM" id="CLU_052841_0_0_1"/>
<dbReference type="GeneID" id="24098919"/>
<evidence type="ECO:0000313" key="10">
    <source>
        <dbReference type="Proteomes" id="UP000006352"/>
    </source>
</evidence>
<evidence type="ECO:0000259" key="8">
    <source>
        <dbReference type="Pfam" id="PF20684"/>
    </source>
</evidence>
<evidence type="ECO:0000313" key="9">
    <source>
        <dbReference type="EMBL" id="CCM04008.1"/>
    </source>
</evidence>
<feature type="region of interest" description="Disordered" evidence="6">
    <location>
        <begin position="291"/>
        <end position="319"/>
    </location>
</feature>
<keyword evidence="10" id="KW-1185">Reference proteome</keyword>
<comment type="similarity">
    <text evidence="5">Belongs to the SAT4 family.</text>
</comment>
<evidence type="ECO:0000256" key="3">
    <source>
        <dbReference type="ARBA" id="ARBA00022989"/>
    </source>
</evidence>